<name>A0ABY5DMK5_9ACTN</name>
<accession>A0ABY5DMK5</accession>
<sequence length="104" mass="11190">MTNATTGLPLLQASIRPPLAAAEAHVLLRHIADDRDGRQDLDESNRAHLAIRGLDRTAVDRAINNLVRTGLAELHADRGCVELVPTEAGLAAITRLRLVRSEAA</sequence>
<evidence type="ECO:0008006" key="3">
    <source>
        <dbReference type="Google" id="ProtNLM"/>
    </source>
</evidence>
<evidence type="ECO:0000313" key="1">
    <source>
        <dbReference type="EMBL" id="UTI62635.1"/>
    </source>
</evidence>
<dbReference type="EMBL" id="CP098502">
    <property type="protein sequence ID" value="UTI62635.1"/>
    <property type="molecule type" value="Genomic_DNA"/>
</dbReference>
<evidence type="ECO:0000313" key="2">
    <source>
        <dbReference type="Proteomes" id="UP001056035"/>
    </source>
</evidence>
<dbReference type="SUPFAM" id="SSF46785">
    <property type="entry name" value="Winged helix' DNA-binding domain"/>
    <property type="match status" value="1"/>
</dbReference>
<gene>
    <name evidence="1" type="ORF">NBH00_14845</name>
</gene>
<keyword evidence="2" id="KW-1185">Reference proteome</keyword>
<protein>
    <recommendedName>
        <fullName evidence="3">MarR family transcriptional regulator</fullName>
    </recommendedName>
</protein>
<dbReference type="Proteomes" id="UP001056035">
    <property type="component" value="Chromosome"/>
</dbReference>
<dbReference type="RefSeq" id="WP_254569372.1">
    <property type="nucleotide sequence ID" value="NZ_CP098502.1"/>
</dbReference>
<reference evidence="1 2" key="1">
    <citation type="submission" date="2022-06" db="EMBL/GenBank/DDBJ databases">
        <title>Paraconexibacter antarcticus.</title>
        <authorList>
            <person name="Kim C.S."/>
        </authorList>
    </citation>
    <scope>NUCLEOTIDE SEQUENCE [LARGE SCALE GENOMIC DNA]</scope>
    <source>
        <strain evidence="1 2">02-257</strain>
    </source>
</reference>
<proteinExistence type="predicted"/>
<organism evidence="1 2">
    <name type="scientific">Paraconexibacter antarcticus</name>
    <dbReference type="NCBI Taxonomy" id="2949664"/>
    <lineage>
        <taxon>Bacteria</taxon>
        <taxon>Bacillati</taxon>
        <taxon>Actinomycetota</taxon>
        <taxon>Thermoleophilia</taxon>
        <taxon>Solirubrobacterales</taxon>
        <taxon>Paraconexibacteraceae</taxon>
        <taxon>Paraconexibacter</taxon>
    </lineage>
</organism>
<dbReference type="InterPro" id="IPR036390">
    <property type="entry name" value="WH_DNA-bd_sf"/>
</dbReference>